<protein>
    <recommendedName>
        <fullName evidence="6">NB-ARC domain-containing protein</fullName>
    </recommendedName>
</protein>
<dbReference type="AlphaFoldDB" id="A0A7R9TAV8"/>
<keyword evidence="1" id="KW-0677">Repeat</keyword>
<sequence>MATPSLYSASGGTPSRAPSPAWSRAQSVVSAAPMVYDPDRKIRLEVSTSQLKRWVRASGVATVVAENALWGATPDAAQATQSADAPFMGLGCSLLDLMGLHLENVGQHRERALGAKATLKPMRKVLAELQRHKLAGEEEHYRAMMKAIIAAEKTAYDWKNNPYLLPNPVQVNAAEGKAIAAKFAQRFDEHCKDFRSARKALMMSLVALGHLRNEDMIALVREGLLRVTEVNRLLGDKLKTVMSEGTLTMDDILIFERDGMAPSAEMMSLLQQFKGMQEEMTKMVTQRGRAVAMTPVVKHNLGEDADLVGRDRDLARVEDALRGGGKLAAIVGPSGIGKSALATAAAFAALGRAEIDTGSDTEKRRHLVWIVNAESVKALVRSYGELLRCAFEWTHEKLKNKTAQTLADALMKELSNAALASWMLVYENVPDTGYSDRDALGFDGLHPHFFSKPEDMGRAGSVLVTSHAPVFDDVRDIELKPLSDRDGAQLLLGLERWDSREYQSEREAALKLAGPQGLAGLPIALEPCRALLARRRRRRGETVHDLVRYLESAGGATMENALNLALKYVRNSDAGSRAVLDVAAYVASEGIPRQMLLRAPPFACVTLDVSALDPSAVEARIAPRSTKEIDLLVELSLLRQTAADGTSSEPVYSIHPLVQKAAQGGCTAERALEAVWNDLEPYDSDDPSTWAWALAALPHAEALRTGYLRSEDSQRAGGASLGFDDRAAVARVLHTAGLVWTTVMGKYDAALACYRTALRADRWAPGDGLKNHAAMLCNNMGVIYRRQQRYQEALKAYEEAERMSRGALGNAHPEVAAILMNEGIVYQALGLPEEALKAYKKTERIFRMSLGNGHLDVAETRHIIGNLHSSQGRDEEALEAYTAALRSRREKLGGKHLYVAKSLISTSDALIKLERYDKALPAAKEAARICRELTTGRGEVHILLGVAHTNAVKAFLGMCRPLKAFAESQEALRVFLEAGVPEEDEHLKEARKLLKKAKRGRVEKFIQWGVVAPLLVLGGLVYAPKTALSVAEKHTKKRPKKQATRRVVPAPRPVAPTPPAPPPKKEPPKVSFG</sequence>
<dbReference type="Pfam" id="PF13424">
    <property type="entry name" value="TPR_12"/>
    <property type="match status" value="2"/>
</dbReference>
<organism evidence="5">
    <name type="scientific">Prasinoderma coloniale</name>
    <dbReference type="NCBI Taxonomy" id="156133"/>
    <lineage>
        <taxon>Eukaryota</taxon>
        <taxon>Viridiplantae</taxon>
        <taxon>Prasinodermophyta</taxon>
        <taxon>Prasinodermophyceae</taxon>
        <taxon>Prasinodermales</taxon>
        <taxon>Prasinodermaceae</taxon>
        <taxon>Prasinoderma</taxon>
    </lineage>
</organism>
<evidence type="ECO:0000256" key="3">
    <source>
        <dbReference type="PROSITE-ProRule" id="PRU00339"/>
    </source>
</evidence>
<accession>A0A7R9TAV8</accession>
<name>A0A7R9TAV8_9VIRI</name>
<reference evidence="5" key="1">
    <citation type="submission" date="2021-01" db="EMBL/GenBank/DDBJ databases">
        <authorList>
            <person name="Corre E."/>
            <person name="Pelletier E."/>
            <person name="Niang G."/>
            <person name="Scheremetjew M."/>
            <person name="Finn R."/>
            <person name="Kale V."/>
            <person name="Holt S."/>
            <person name="Cochrane G."/>
            <person name="Meng A."/>
            <person name="Brown T."/>
            <person name="Cohen L."/>
        </authorList>
    </citation>
    <scope>NUCLEOTIDE SEQUENCE</scope>
    <source>
        <strain evidence="5">CCMP1413</strain>
    </source>
</reference>
<evidence type="ECO:0000256" key="1">
    <source>
        <dbReference type="ARBA" id="ARBA00022737"/>
    </source>
</evidence>
<dbReference type="InterPro" id="IPR011990">
    <property type="entry name" value="TPR-like_helical_dom_sf"/>
</dbReference>
<dbReference type="PANTHER" id="PTHR45641:SF19">
    <property type="entry name" value="NEPHROCYSTIN-3"/>
    <property type="match status" value="1"/>
</dbReference>
<feature type="compositionally biased region" description="Pro residues" evidence="4">
    <location>
        <begin position="1050"/>
        <end position="1062"/>
    </location>
</feature>
<dbReference type="PANTHER" id="PTHR45641">
    <property type="entry name" value="TETRATRICOPEPTIDE REPEAT PROTEIN (AFU_ORTHOLOGUE AFUA_6G03870)"/>
    <property type="match status" value="1"/>
</dbReference>
<dbReference type="SUPFAM" id="SSF48452">
    <property type="entry name" value="TPR-like"/>
    <property type="match status" value="2"/>
</dbReference>
<evidence type="ECO:0000256" key="2">
    <source>
        <dbReference type="ARBA" id="ARBA00022803"/>
    </source>
</evidence>
<dbReference type="PROSITE" id="PS50005">
    <property type="entry name" value="TPR"/>
    <property type="match status" value="1"/>
</dbReference>
<dbReference type="Gene3D" id="3.40.50.300">
    <property type="entry name" value="P-loop containing nucleotide triphosphate hydrolases"/>
    <property type="match status" value="1"/>
</dbReference>
<feature type="repeat" description="TPR" evidence="3">
    <location>
        <begin position="774"/>
        <end position="807"/>
    </location>
</feature>
<feature type="compositionally biased region" description="Basic and acidic residues" evidence="4">
    <location>
        <begin position="1063"/>
        <end position="1073"/>
    </location>
</feature>
<evidence type="ECO:0000256" key="4">
    <source>
        <dbReference type="SAM" id="MobiDB-lite"/>
    </source>
</evidence>
<dbReference type="SUPFAM" id="SSF52540">
    <property type="entry name" value="P-loop containing nucleoside triphosphate hydrolases"/>
    <property type="match status" value="1"/>
</dbReference>
<feature type="compositionally biased region" description="Polar residues" evidence="4">
    <location>
        <begin position="1"/>
        <end position="13"/>
    </location>
</feature>
<dbReference type="Gene3D" id="1.25.40.10">
    <property type="entry name" value="Tetratricopeptide repeat domain"/>
    <property type="match status" value="1"/>
</dbReference>
<dbReference type="InterPro" id="IPR027417">
    <property type="entry name" value="P-loop_NTPase"/>
</dbReference>
<dbReference type="SMART" id="SM00028">
    <property type="entry name" value="TPR"/>
    <property type="match status" value="5"/>
</dbReference>
<dbReference type="InterPro" id="IPR019734">
    <property type="entry name" value="TPR_rpt"/>
</dbReference>
<evidence type="ECO:0008006" key="6">
    <source>
        <dbReference type="Google" id="ProtNLM"/>
    </source>
</evidence>
<feature type="compositionally biased region" description="Basic residues" evidence="4">
    <location>
        <begin position="1034"/>
        <end position="1044"/>
    </location>
</feature>
<gene>
    <name evidence="5" type="ORF">PCOL08062_LOCUS1225</name>
</gene>
<evidence type="ECO:0000313" key="5">
    <source>
        <dbReference type="EMBL" id="CAD8229899.1"/>
    </source>
</evidence>
<feature type="region of interest" description="Disordered" evidence="4">
    <location>
        <begin position="1029"/>
        <end position="1073"/>
    </location>
</feature>
<feature type="region of interest" description="Disordered" evidence="4">
    <location>
        <begin position="1"/>
        <end position="21"/>
    </location>
</feature>
<dbReference type="EMBL" id="HBDZ01001543">
    <property type="protein sequence ID" value="CAD8229899.1"/>
    <property type="molecule type" value="Transcribed_RNA"/>
</dbReference>
<keyword evidence="2 3" id="KW-0802">TPR repeat</keyword>
<proteinExistence type="predicted"/>